<dbReference type="Pfam" id="PF01284">
    <property type="entry name" value="MARVEL"/>
    <property type="match status" value="1"/>
</dbReference>
<protein>
    <submittedName>
        <fullName evidence="9">Myelin and lymphocyte protein-like</fullName>
    </submittedName>
</protein>
<feature type="domain" description="MARVEL" evidence="7">
    <location>
        <begin position="1"/>
        <end position="137"/>
    </location>
</feature>
<keyword evidence="8" id="KW-1185">Reference proteome</keyword>
<dbReference type="GeneID" id="109473074"/>
<dbReference type="PROSITE" id="PS51225">
    <property type="entry name" value="MARVEL"/>
    <property type="match status" value="1"/>
</dbReference>
<dbReference type="InterPro" id="IPR050578">
    <property type="entry name" value="MARVEL-CKLF_proteins"/>
</dbReference>
<evidence type="ECO:0000256" key="2">
    <source>
        <dbReference type="ARBA" id="ARBA00022692"/>
    </source>
</evidence>
<evidence type="ECO:0000256" key="1">
    <source>
        <dbReference type="ARBA" id="ARBA00004141"/>
    </source>
</evidence>
<dbReference type="OrthoDB" id="10002261at2759"/>
<evidence type="ECO:0000313" key="8">
    <source>
        <dbReference type="Proteomes" id="UP000515135"/>
    </source>
</evidence>
<evidence type="ECO:0000256" key="4">
    <source>
        <dbReference type="ARBA" id="ARBA00023136"/>
    </source>
</evidence>
<dbReference type="AlphaFoldDB" id="A0A6P4ZFT7"/>
<evidence type="ECO:0000256" key="5">
    <source>
        <dbReference type="PROSITE-ProRule" id="PRU00581"/>
    </source>
</evidence>
<gene>
    <name evidence="9" type="primary">LOC109473074</name>
</gene>
<dbReference type="KEGG" id="bbel:109473074"/>
<keyword evidence="4 5" id="KW-0472">Membrane</keyword>
<sequence>MAADMNLVLKVLELIFGLIAWALLASVHGFWAWGGQHWVMFVLVTCWVVTLLLLILNKAGVFSNDTVDVIYAVLAALCYITAAIVQCVNADRHNYWHGHHWGWGNPVFDRHAASAAFAVFTCILYIIDAVMTFKGKGKQILPK</sequence>
<feature type="transmembrane region" description="Helical" evidence="6">
    <location>
        <begin position="7"/>
        <end position="31"/>
    </location>
</feature>
<feature type="transmembrane region" description="Helical" evidence="6">
    <location>
        <begin position="69"/>
        <end position="91"/>
    </location>
</feature>
<dbReference type="InterPro" id="IPR008253">
    <property type="entry name" value="Marvel"/>
</dbReference>
<feature type="transmembrane region" description="Helical" evidence="6">
    <location>
        <begin position="37"/>
        <end position="57"/>
    </location>
</feature>
<dbReference type="RefSeq" id="XP_019628541.1">
    <property type="nucleotide sequence ID" value="XM_019772982.1"/>
</dbReference>
<keyword evidence="2 5" id="KW-0812">Transmembrane</keyword>
<reference evidence="9" key="1">
    <citation type="submission" date="2025-08" db="UniProtKB">
        <authorList>
            <consortium name="RefSeq"/>
        </authorList>
    </citation>
    <scope>IDENTIFICATION</scope>
    <source>
        <tissue evidence="9">Gonad</tissue>
    </source>
</reference>
<dbReference type="PANTHER" id="PTHR22776">
    <property type="entry name" value="MARVEL-CONTAINING POTENTIAL LIPID RAFT-ASSOCIATED PROTEIN"/>
    <property type="match status" value="1"/>
</dbReference>
<evidence type="ECO:0000256" key="6">
    <source>
        <dbReference type="SAM" id="Phobius"/>
    </source>
</evidence>
<proteinExistence type="predicted"/>
<evidence type="ECO:0000259" key="7">
    <source>
        <dbReference type="PROSITE" id="PS51225"/>
    </source>
</evidence>
<organism evidence="8 9">
    <name type="scientific">Branchiostoma belcheri</name>
    <name type="common">Amphioxus</name>
    <dbReference type="NCBI Taxonomy" id="7741"/>
    <lineage>
        <taxon>Eukaryota</taxon>
        <taxon>Metazoa</taxon>
        <taxon>Chordata</taxon>
        <taxon>Cephalochordata</taxon>
        <taxon>Leptocardii</taxon>
        <taxon>Amphioxiformes</taxon>
        <taxon>Branchiostomatidae</taxon>
        <taxon>Branchiostoma</taxon>
    </lineage>
</organism>
<keyword evidence="3 6" id="KW-1133">Transmembrane helix</keyword>
<evidence type="ECO:0000313" key="9">
    <source>
        <dbReference type="RefSeq" id="XP_019628541.1"/>
    </source>
</evidence>
<dbReference type="PANTHER" id="PTHR22776:SF97">
    <property type="entry name" value="RE01453P"/>
    <property type="match status" value="1"/>
</dbReference>
<accession>A0A6P4ZFT7</accession>
<dbReference type="GO" id="GO:0016020">
    <property type="term" value="C:membrane"/>
    <property type="evidence" value="ECO:0007669"/>
    <property type="project" value="UniProtKB-SubCell"/>
</dbReference>
<comment type="subcellular location">
    <subcellularLocation>
        <location evidence="1">Membrane</location>
        <topology evidence="1">Multi-pass membrane protein</topology>
    </subcellularLocation>
</comment>
<evidence type="ECO:0000256" key="3">
    <source>
        <dbReference type="ARBA" id="ARBA00022989"/>
    </source>
</evidence>
<feature type="transmembrane region" description="Helical" evidence="6">
    <location>
        <begin position="111"/>
        <end position="133"/>
    </location>
</feature>
<name>A0A6P4ZFT7_BRABE</name>
<dbReference type="Proteomes" id="UP000515135">
    <property type="component" value="Unplaced"/>
</dbReference>